<dbReference type="Gene3D" id="1.50.10.10">
    <property type="match status" value="1"/>
</dbReference>
<dbReference type="PANTHER" id="PTHR12736">
    <property type="entry name" value="LANC-LIKE PROTEIN"/>
    <property type="match status" value="1"/>
</dbReference>
<gene>
    <name evidence="3" type="primary">lanM</name>
    <name evidence="3" type="ORF">DW016_04600</name>
</gene>
<keyword evidence="1" id="KW-0862">Zinc</keyword>
<feature type="binding site" evidence="1">
    <location>
        <position position="951"/>
    </location>
    <ligand>
        <name>Zn(2+)</name>
        <dbReference type="ChEBI" id="CHEBI:29105"/>
    </ligand>
</feature>
<dbReference type="GO" id="GO:0046872">
    <property type="term" value="F:metal ion binding"/>
    <property type="evidence" value="ECO:0007669"/>
    <property type="project" value="UniProtKB-KW"/>
</dbReference>
<dbReference type="InterPro" id="IPR012341">
    <property type="entry name" value="6hp_glycosidase-like_sf"/>
</dbReference>
<name>A0A3E3K489_9FIRM</name>
<feature type="domain" description="Lantibiotic biosynthesis protein dehydration" evidence="2">
    <location>
        <begin position="184"/>
        <end position="552"/>
    </location>
</feature>
<dbReference type="Pfam" id="PF13575">
    <property type="entry name" value="DUF4135"/>
    <property type="match status" value="1"/>
</dbReference>
<dbReference type="OrthoDB" id="9148343at2"/>
<evidence type="ECO:0000259" key="2">
    <source>
        <dbReference type="Pfam" id="PF13575"/>
    </source>
</evidence>
<dbReference type="EMBL" id="QVLX01000002">
    <property type="protein sequence ID" value="RGE88801.1"/>
    <property type="molecule type" value="Genomic_DNA"/>
</dbReference>
<sequence>MSDTYLSERIYQNIDSSKPENVERTQYWNHLLGETTVKELREHNRAFVMYLQDAPFEEKQEVDRGFLHISFQEERGNTDSVRREIGEKKLFFAEFYKTFLKIGKRELESRWSGLGEEVEEMLYEAFEDVLAIRLQNIALRTLIAELHSYKQKGNLSGETSEQEYESFCKICGSREFFGHISETYPVLIRCLKECTEKTICYYEQVMRWVIEDRESLSCLFGKEKDLGSIVKVESGLSDSHHGGKEVLTIYFANGSQILLKPRSMENEQFYQKLLDWIGERTGTDQYFYPILSGKDHSWCQIVEYKPCNSEAELHQYYQRLGEQLFLAYLLGTNDIHFENLIACGAYPVMIDLEALVHNSRGRSEESIRDTVQSHLWESVLATGILPSYTWNNEGEGIDGSAIHSKKGQKLPFKIPTVAKGETSEMYVTYREGHSSEGKNLAHAKEGMEDLVLYVNDILEGFSTAYQAVEKERTIFEKELRKGTEIQSRTVLMHTQRYTMLLNSSYHPALLMDGADREIFLSAIGQGRWEQDEEIVREEIGSLLRGDIPYFSFAMGEKDLSADGRICVRNLYDKTACDRIVKRLQGLCGKDRKRQCDFIQTSVELIPENRSGFSNKIYPASKSPAKSQKDMIQENIKELTERLCDYAIWNPRRTEVSWYALRFASSGNYAWEIEPMGVYFYDGWSGLLLLTTMIQANQKLKRVEEIQTALKKQVFQYTDNGLVSLNHLQSQNTGAYTGEGSLIYAYLNLYRLTNEKVYLQYAVKHAGIVSQILEEDSCSDLLGGKAGAAWVFLQLYQETQNQRYIQEAERAICLMLPQMIKTERGVGWNPESVDVPIGGMAHGNAGILMPVLVLWELTKKKEYGWLAEKIWEYEESLYREETGNWMDIRDHSDEGEDTVAWCHGAAGILLSRLWCYEKITDSKWKKRLKKDIDRGYQKTSAFWKRDSWSLCHGNSGNLWILNLADQVLGKERKERGNYEKIRLLPQERMNPGLMGGYGGVLLHLLVKLIR</sequence>
<feature type="binding site" evidence="1">
    <location>
        <position position="950"/>
    </location>
    <ligand>
        <name>Zn(2+)</name>
        <dbReference type="ChEBI" id="CHEBI:29105"/>
    </ligand>
</feature>
<accession>A0A3E3K489</accession>
<dbReference type="GO" id="GO:0031179">
    <property type="term" value="P:peptide modification"/>
    <property type="evidence" value="ECO:0007669"/>
    <property type="project" value="InterPro"/>
</dbReference>
<dbReference type="Pfam" id="PF05147">
    <property type="entry name" value="LANC_like"/>
    <property type="match status" value="1"/>
</dbReference>
<keyword evidence="4" id="KW-1185">Reference proteome</keyword>
<keyword evidence="1" id="KW-0479">Metal-binding</keyword>
<evidence type="ECO:0000256" key="1">
    <source>
        <dbReference type="PIRSR" id="PIRSR607822-1"/>
    </source>
</evidence>
<dbReference type="GO" id="GO:0005886">
    <property type="term" value="C:plasma membrane"/>
    <property type="evidence" value="ECO:0007669"/>
    <property type="project" value="TreeGrafter"/>
</dbReference>
<dbReference type="RefSeq" id="WP_117493342.1">
    <property type="nucleotide sequence ID" value="NZ_QVLX01000002.1"/>
</dbReference>
<dbReference type="PANTHER" id="PTHR12736:SF7">
    <property type="entry name" value="LANC-LIKE PROTEIN 3"/>
    <property type="match status" value="1"/>
</dbReference>
<dbReference type="PRINTS" id="PR01950">
    <property type="entry name" value="LANCSUPER"/>
</dbReference>
<dbReference type="InterPro" id="IPR017146">
    <property type="entry name" value="Lanti_2_LanM"/>
</dbReference>
<evidence type="ECO:0000313" key="4">
    <source>
        <dbReference type="Proteomes" id="UP000261080"/>
    </source>
</evidence>
<protein>
    <submittedName>
        <fullName evidence="3">Type 2 lantipeptide synthetase LanM</fullName>
    </submittedName>
</protein>
<comment type="caution">
    <text evidence="3">The sequence shown here is derived from an EMBL/GenBank/DDBJ whole genome shotgun (WGS) entry which is preliminary data.</text>
</comment>
<proteinExistence type="predicted"/>
<evidence type="ECO:0000313" key="3">
    <source>
        <dbReference type="EMBL" id="RGE88801.1"/>
    </source>
</evidence>
<dbReference type="CDD" id="cd04792">
    <property type="entry name" value="LanM-like"/>
    <property type="match status" value="1"/>
</dbReference>
<reference evidence="3 4" key="1">
    <citation type="submission" date="2018-08" db="EMBL/GenBank/DDBJ databases">
        <title>A genome reference for cultivated species of the human gut microbiota.</title>
        <authorList>
            <person name="Zou Y."/>
            <person name="Xue W."/>
            <person name="Luo G."/>
        </authorList>
    </citation>
    <scope>NUCLEOTIDE SEQUENCE [LARGE SCALE GENOMIC DNA]</scope>
    <source>
        <strain evidence="3 4">AF37-2AT</strain>
    </source>
</reference>
<dbReference type="Proteomes" id="UP000261080">
    <property type="component" value="Unassembled WGS sequence"/>
</dbReference>
<dbReference type="AlphaFoldDB" id="A0A3E3K489"/>
<dbReference type="SMART" id="SM01260">
    <property type="entry name" value="LANC_like"/>
    <property type="match status" value="1"/>
</dbReference>
<dbReference type="GO" id="GO:0005975">
    <property type="term" value="P:carbohydrate metabolic process"/>
    <property type="evidence" value="ECO:0007669"/>
    <property type="project" value="InterPro"/>
</dbReference>
<organism evidence="3 4">
    <name type="scientific">Sellimonas intestinalis</name>
    <dbReference type="NCBI Taxonomy" id="1653434"/>
    <lineage>
        <taxon>Bacteria</taxon>
        <taxon>Bacillati</taxon>
        <taxon>Bacillota</taxon>
        <taxon>Clostridia</taxon>
        <taxon>Lachnospirales</taxon>
        <taxon>Lachnospiraceae</taxon>
        <taxon>Sellimonas</taxon>
    </lineage>
</organism>
<dbReference type="PIRSF" id="PIRSF037228">
    <property type="entry name" value="Lant_mod_RumM"/>
    <property type="match status" value="1"/>
</dbReference>
<feature type="binding site" evidence="1">
    <location>
        <position position="901"/>
    </location>
    <ligand>
        <name>Zn(2+)</name>
        <dbReference type="ChEBI" id="CHEBI:29105"/>
    </ligand>
</feature>
<dbReference type="InterPro" id="IPR007822">
    <property type="entry name" value="LANC-like"/>
</dbReference>
<dbReference type="SUPFAM" id="SSF158745">
    <property type="entry name" value="LanC-like"/>
    <property type="match status" value="1"/>
</dbReference>
<dbReference type="InterPro" id="IPR025410">
    <property type="entry name" value="Lant_dehyd"/>
</dbReference>
<dbReference type="NCBIfam" id="TIGR03897">
    <property type="entry name" value="lanti_2_LanM"/>
    <property type="match status" value="1"/>
</dbReference>